<keyword evidence="7" id="KW-0460">Magnesium</keyword>
<feature type="binding site" evidence="7">
    <location>
        <begin position="11"/>
        <end position="16"/>
    </location>
    <ligand>
        <name>ATP</name>
        <dbReference type="ChEBI" id="CHEBI:30616"/>
    </ligand>
</feature>
<organism evidence="8 9">
    <name type="scientific">Proteiniphilum saccharofermentans</name>
    <dbReference type="NCBI Taxonomy" id="1642647"/>
    <lineage>
        <taxon>Bacteria</taxon>
        <taxon>Pseudomonadati</taxon>
        <taxon>Bacteroidota</taxon>
        <taxon>Bacteroidia</taxon>
        <taxon>Bacteroidales</taxon>
        <taxon>Dysgonomonadaceae</taxon>
        <taxon>Proteiniphilum</taxon>
    </lineage>
</organism>
<comment type="cofactor">
    <cofactor evidence="7">
        <name>Mg(2+)</name>
        <dbReference type="ChEBI" id="CHEBI:18420"/>
    </cofactor>
    <text evidence="7">Binds 1 Mg(2+) ion per subunit.</text>
</comment>
<keyword evidence="3 7" id="KW-0547">Nucleotide-binding</keyword>
<evidence type="ECO:0000256" key="4">
    <source>
        <dbReference type="ARBA" id="ARBA00022777"/>
    </source>
</evidence>
<evidence type="ECO:0000256" key="3">
    <source>
        <dbReference type="ARBA" id="ARBA00022741"/>
    </source>
</evidence>
<comment type="subunit">
    <text evidence="7">Monomer.</text>
</comment>
<evidence type="ECO:0000256" key="6">
    <source>
        <dbReference type="ARBA" id="ARBA00023141"/>
    </source>
</evidence>
<comment type="subcellular location">
    <subcellularLocation>
        <location evidence="7">Cytoplasm</location>
    </subcellularLocation>
</comment>
<dbReference type="PRINTS" id="PR01100">
    <property type="entry name" value="SHIKIMTKNASE"/>
</dbReference>
<feature type="binding site" evidence="7">
    <location>
        <position position="118"/>
    </location>
    <ligand>
        <name>ATP</name>
        <dbReference type="ChEBI" id="CHEBI:30616"/>
    </ligand>
</feature>
<dbReference type="GO" id="GO:0004765">
    <property type="term" value="F:shikimate kinase activity"/>
    <property type="evidence" value="ECO:0007669"/>
    <property type="project" value="UniProtKB-UniRule"/>
</dbReference>
<dbReference type="GO" id="GO:0000287">
    <property type="term" value="F:magnesium ion binding"/>
    <property type="evidence" value="ECO:0007669"/>
    <property type="project" value="UniProtKB-UniRule"/>
</dbReference>
<comment type="similarity">
    <text evidence="7">Belongs to the shikimate kinase family.</text>
</comment>
<evidence type="ECO:0000256" key="5">
    <source>
        <dbReference type="ARBA" id="ARBA00022840"/>
    </source>
</evidence>
<keyword evidence="4 7" id="KW-0418">Kinase</keyword>
<feature type="binding site" evidence="7">
    <location>
        <position position="79"/>
    </location>
    <ligand>
        <name>substrate</name>
    </ligand>
</feature>
<keyword evidence="6 7" id="KW-0057">Aromatic amino acid biosynthesis</keyword>
<feature type="binding site" evidence="7">
    <location>
        <position position="33"/>
    </location>
    <ligand>
        <name>substrate</name>
    </ligand>
</feature>
<reference evidence="8 9" key="1">
    <citation type="submission" date="2016-08" db="EMBL/GenBank/DDBJ databases">
        <authorList>
            <person name="Seilhamer J.J."/>
        </authorList>
    </citation>
    <scope>NUCLEOTIDE SEQUENCE [LARGE SCALE GENOMIC DNA]</scope>
    <source>
        <strain evidence="8">M3/6</strain>
    </source>
</reference>
<dbReference type="EMBL" id="LT605205">
    <property type="protein sequence ID" value="SCD19500.1"/>
    <property type="molecule type" value="Genomic_DNA"/>
</dbReference>
<dbReference type="PANTHER" id="PTHR21087:SF16">
    <property type="entry name" value="SHIKIMATE KINASE 1, CHLOROPLASTIC"/>
    <property type="match status" value="1"/>
</dbReference>
<dbReference type="HAMAP" id="MF_00109">
    <property type="entry name" value="Shikimate_kinase"/>
    <property type="match status" value="1"/>
</dbReference>
<dbReference type="InterPro" id="IPR027417">
    <property type="entry name" value="P-loop_NTPase"/>
</dbReference>
<dbReference type="KEGG" id="psac:PSM36_0670"/>
<dbReference type="Pfam" id="PF01202">
    <property type="entry name" value="SKI"/>
    <property type="match status" value="1"/>
</dbReference>
<dbReference type="UniPathway" id="UPA00053">
    <property type="reaction ID" value="UER00088"/>
</dbReference>
<evidence type="ECO:0000256" key="7">
    <source>
        <dbReference type="HAMAP-Rule" id="MF_00109"/>
    </source>
</evidence>
<proteinExistence type="inferred from homology"/>
<evidence type="ECO:0000256" key="1">
    <source>
        <dbReference type="ARBA" id="ARBA00022605"/>
    </source>
</evidence>
<dbReference type="GO" id="GO:0005829">
    <property type="term" value="C:cytosol"/>
    <property type="evidence" value="ECO:0007669"/>
    <property type="project" value="TreeGrafter"/>
</dbReference>
<accession>A0A1R3SX09</accession>
<dbReference type="NCBIfam" id="NF010555">
    <property type="entry name" value="PRK13949.1"/>
    <property type="match status" value="1"/>
</dbReference>
<dbReference type="GO" id="GO:0009073">
    <property type="term" value="P:aromatic amino acid family biosynthetic process"/>
    <property type="evidence" value="ECO:0007669"/>
    <property type="project" value="UniProtKB-KW"/>
</dbReference>
<comment type="pathway">
    <text evidence="7">Metabolic intermediate biosynthesis; chorismate biosynthesis; chorismate from D-erythrose 4-phosphate and phosphoenolpyruvate: step 5/7.</text>
</comment>
<evidence type="ECO:0000313" key="8">
    <source>
        <dbReference type="EMBL" id="SCD19500.1"/>
    </source>
</evidence>
<evidence type="ECO:0000256" key="2">
    <source>
        <dbReference type="ARBA" id="ARBA00022679"/>
    </source>
</evidence>
<comment type="catalytic activity">
    <reaction evidence="7">
        <text>shikimate + ATP = 3-phosphoshikimate + ADP + H(+)</text>
        <dbReference type="Rhea" id="RHEA:13121"/>
        <dbReference type="ChEBI" id="CHEBI:15378"/>
        <dbReference type="ChEBI" id="CHEBI:30616"/>
        <dbReference type="ChEBI" id="CHEBI:36208"/>
        <dbReference type="ChEBI" id="CHEBI:145989"/>
        <dbReference type="ChEBI" id="CHEBI:456216"/>
        <dbReference type="EC" id="2.7.1.71"/>
    </reaction>
</comment>
<dbReference type="Proteomes" id="UP000187464">
    <property type="component" value="Chromosome I"/>
</dbReference>
<evidence type="ECO:0000313" key="9">
    <source>
        <dbReference type="Proteomes" id="UP000187464"/>
    </source>
</evidence>
<keyword evidence="7" id="KW-0963">Cytoplasm</keyword>
<dbReference type="GO" id="GO:0009423">
    <property type="term" value="P:chorismate biosynthetic process"/>
    <property type="evidence" value="ECO:0007669"/>
    <property type="project" value="UniProtKB-UniRule"/>
</dbReference>
<dbReference type="InterPro" id="IPR000623">
    <property type="entry name" value="Shikimate_kinase/TSH1"/>
</dbReference>
<name>A0A1R3SX09_9BACT</name>
<dbReference type="CDD" id="cd00464">
    <property type="entry name" value="SK"/>
    <property type="match status" value="1"/>
</dbReference>
<keyword evidence="5 7" id="KW-0067">ATP-binding</keyword>
<dbReference type="EC" id="2.7.1.71" evidence="7"/>
<dbReference type="STRING" id="1642647.PSM36_0670"/>
<dbReference type="GO" id="GO:0005524">
    <property type="term" value="F:ATP binding"/>
    <property type="evidence" value="ECO:0007669"/>
    <property type="project" value="UniProtKB-UniRule"/>
</dbReference>
<feature type="binding site" evidence="7">
    <location>
        <position position="15"/>
    </location>
    <ligand>
        <name>Mg(2+)</name>
        <dbReference type="ChEBI" id="CHEBI:18420"/>
    </ligand>
</feature>
<sequence length="179" mass="20306">MERIFIIGYMGSGKTTVGKRLAGSLSLSFVDLDAYIENKYRKTIPALFEEKGEDGFRKIEGQSLREVAEFEDVVISTGGGTPCFFDNMEVMNRAGLTIYLEAHPEDLADHLLASKTVRPLIAGKSREELIPFISEHLARRESHYRKAKIIYPIDRMNTKDEIHLTVCGIEELIKRRNAE</sequence>
<dbReference type="SUPFAM" id="SSF52540">
    <property type="entry name" value="P-loop containing nucleoside triphosphate hydrolases"/>
    <property type="match status" value="1"/>
</dbReference>
<feature type="binding site" evidence="7">
    <location>
        <position position="140"/>
    </location>
    <ligand>
        <name>substrate</name>
    </ligand>
</feature>
<dbReference type="GO" id="GO:0008652">
    <property type="term" value="P:amino acid biosynthetic process"/>
    <property type="evidence" value="ECO:0007669"/>
    <property type="project" value="UniProtKB-KW"/>
</dbReference>
<keyword evidence="2 7" id="KW-0808">Transferase</keyword>
<feature type="binding site" evidence="7">
    <location>
        <position position="57"/>
    </location>
    <ligand>
        <name>substrate</name>
    </ligand>
</feature>
<dbReference type="RefSeq" id="WP_076928821.1">
    <property type="nucleotide sequence ID" value="NZ_LT605205.1"/>
</dbReference>
<comment type="function">
    <text evidence="7">Catalyzes the specific phosphorylation of the 3-hydroxyl group of shikimic acid using ATP as a cosubstrate.</text>
</comment>
<protein>
    <recommendedName>
        <fullName evidence="7">Shikimate kinase</fullName>
        <shortName evidence="7">SK</shortName>
        <ecNumber evidence="7">2.7.1.71</ecNumber>
    </recommendedName>
</protein>
<keyword evidence="7" id="KW-0479">Metal-binding</keyword>
<dbReference type="InterPro" id="IPR031322">
    <property type="entry name" value="Shikimate/glucono_kinase"/>
</dbReference>
<keyword evidence="1 7" id="KW-0028">Amino-acid biosynthesis</keyword>
<gene>
    <name evidence="7 8" type="primary">aroK</name>
    <name evidence="8" type="ORF">PSM36_0670</name>
</gene>
<keyword evidence="9" id="KW-1185">Reference proteome</keyword>
<comment type="caution">
    <text evidence="7">Lacks conserved residue(s) required for the propagation of feature annotation.</text>
</comment>
<dbReference type="AlphaFoldDB" id="A0A1R3SX09"/>
<dbReference type="Gene3D" id="3.40.50.300">
    <property type="entry name" value="P-loop containing nucleotide triphosphate hydrolases"/>
    <property type="match status" value="1"/>
</dbReference>
<dbReference type="PANTHER" id="PTHR21087">
    <property type="entry name" value="SHIKIMATE KINASE"/>
    <property type="match status" value="1"/>
</dbReference>